<gene>
    <name evidence="1" type="primary">Acey_s0275.g1050</name>
    <name evidence="1" type="ORF">Y032_0275g1050</name>
</gene>
<dbReference type="Proteomes" id="UP000024635">
    <property type="component" value="Unassembled WGS sequence"/>
</dbReference>
<name>A0A016S7L2_9BILA</name>
<dbReference type="AlphaFoldDB" id="A0A016S7L2"/>
<comment type="caution">
    <text evidence="1">The sequence shown here is derived from an EMBL/GenBank/DDBJ whole genome shotgun (WGS) entry which is preliminary data.</text>
</comment>
<organism evidence="1 2">
    <name type="scientific">Ancylostoma ceylanicum</name>
    <dbReference type="NCBI Taxonomy" id="53326"/>
    <lineage>
        <taxon>Eukaryota</taxon>
        <taxon>Metazoa</taxon>
        <taxon>Ecdysozoa</taxon>
        <taxon>Nematoda</taxon>
        <taxon>Chromadorea</taxon>
        <taxon>Rhabditida</taxon>
        <taxon>Rhabditina</taxon>
        <taxon>Rhabditomorpha</taxon>
        <taxon>Strongyloidea</taxon>
        <taxon>Ancylostomatidae</taxon>
        <taxon>Ancylostomatinae</taxon>
        <taxon>Ancylostoma</taxon>
    </lineage>
</organism>
<sequence length="66" mass="7149">MDVAIKATHVDDDDVAIRRLSDAEAPRGAAIASSHTHGDRLHDVVAVEVQKGRNPGRSVPLRGRRE</sequence>
<dbReference type="EMBL" id="JARK01001611">
    <property type="protein sequence ID" value="EYB86655.1"/>
    <property type="molecule type" value="Genomic_DNA"/>
</dbReference>
<protein>
    <submittedName>
        <fullName evidence="1">Uncharacterized protein</fullName>
    </submittedName>
</protein>
<proteinExistence type="predicted"/>
<keyword evidence="2" id="KW-1185">Reference proteome</keyword>
<accession>A0A016S7L2</accession>
<evidence type="ECO:0000313" key="2">
    <source>
        <dbReference type="Proteomes" id="UP000024635"/>
    </source>
</evidence>
<reference evidence="2" key="1">
    <citation type="journal article" date="2015" name="Nat. Genet.">
        <title>The genome and transcriptome of the zoonotic hookworm Ancylostoma ceylanicum identify infection-specific gene families.</title>
        <authorList>
            <person name="Schwarz E.M."/>
            <person name="Hu Y."/>
            <person name="Antoshechkin I."/>
            <person name="Miller M.M."/>
            <person name="Sternberg P.W."/>
            <person name="Aroian R.V."/>
        </authorList>
    </citation>
    <scope>NUCLEOTIDE SEQUENCE</scope>
    <source>
        <strain evidence="2">HY135</strain>
    </source>
</reference>
<evidence type="ECO:0000313" key="1">
    <source>
        <dbReference type="EMBL" id="EYB86655.1"/>
    </source>
</evidence>